<evidence type="ECO:0000256" key="1">
    <source>
        <dbReference type="ARBA" id="ARBA00022884"/>
    </source>
</evidence>
<dbReference type="Pfam" id="PF00076">
    <property type="entry name" value="RRM_1"/>
    <property type="match status" value="1"/>
</dbReference>
<dbReference type="SMART" id="SM00360">
    <property type="entry name" value="RRM"/>
    <property type="match status" value="1"/>
</dbReference>
<dbReference type="AlphaFoldDB" id="A0AAV5CDM7"/>
<organism evidence="6 7">
    <name type="scientific">Eleusine coracana subsp. coracana</name>
    <dbReference type="NCBI Taxonomy" id="191504"/>
    <lineage>
        <taxon>Eukaryota</taxon>
        <taxon>Viridiplantae</taxon>
        <taxon>Streptophyta</taxon>
        <taxon>Embryophyta</taxon>
        <taxon>Tracheophyta</taxon>
        <taxon>Spermatophyta</taxon>
        <taxon>Magnoliopsida</taxon>
        <taxon>Liliopsida</taxon>
        <taxon>Poales</taxon>
        <taxon>Poaceae</taxon>
        <taxon>PACMAD clade</taxon>
        <taxon>Chloridoideae</taxon>
        <taxon>Cynodonteae</taxon>
        <taxon>Eleusininae</taxon>
        <taxon>Eleusine</taxon>
    </lineage>
</organism>
<dbReference type="InterPro" id="IPR001878">
    <property type="entry name" value="Znf_CCHC"/>
</dbReference>
<reference evidence="6" key="1">
    <citation type="journal article" date="2018" name="DNA Res.">
        <title>Multiple hybrid de novo genome assembly of finger millet, an orphan allotetraploid crop.</title>
        <authorList>
            <person name="Hatakeyama M."/>
            <person name="Aluri S."/>
            <person name="Balachadran M.T."/>
            <person name="Sivarajan S.R."/>
            <person name="Patrignani A."/>
            <person name="Gruter S."/>
            <person name="Poveda L."/>
            <person name="Shimizu-Inatsugi R."/>
            <person name="Baeten J."/>
            <person name="Francoijs K.J."/>
            <person name="Nataraja K.N."/>
            <person name="Reddy Y.A.N."/>
            <person name="Phadnis S."/>
            <person name="Ravikumar R.L."/>
            <person name="Schlapbach R."/>
            <person name="Sreeman S.M."/>
            <person name="Shimizu K.K."/>
        </authorList>
    </citation>
    <scope>NUCLEOTIDE SEQUENCE</scope>
</reference>
<dbReference type="SUPFAM" id="SSF57756">
    <property type="entry name" value="Retrovirus zinc finger-like domains"/>
    <property type="match status" value="1"/>
</dbReference>
<dbReference type="InterPro" id="IPR036875">
    <property type="entry name" value="Znf_CCHC_sf"/>
</dbReference>
<reference evidence="6" key="2">
    <citation type="submission" date="2021-12" db="EMBL/GenBank/DDBJ databases">
        <title>Resequencing data analysis of finger millet.</title>
        <authorList>
            <person name="Hatakeyama M."/>
            <person name="Aluri S."/>
            <person name="Balachadran M.T."/>
            <person name="Sivarajan S.R."/>
            <person name="Poveda L."/>
            <person name="Shimizu-Inatsugi R."/>
            <person name="Schlapbach R."/>
            <person name="Sreeman S.M."/>
            <person name="Shimizu K.K."/>
        </authorList>
    </citation>
    <scope>NUCLEOTIDE SEQUENCE</scope>
</reference>
<dbReference type="InterPro" id="IPR000504">
    <property type="entry name" value="RRM_dom"/>
</dbReference>
<dbReference type="SMART" id="SM00343">
    <property type="entry name" value="ZnF_C2HC"/>
    <property type="match status" value="1"/>
</dbReference>
<accession>A0AAV5CDM7</accession>
<keyword evidence="2" id="KW-0862">Zinc</keyword>
<feature type="domain" description="CCHC-type" evidence="5">
    <location>
        <begin position="120"/>
        <end position="133"/>
    </location>
</feature>
<evidence type="ECO:0000313" key="7">
    <source>
        <dbReference type="Proteomes" id="UP001054889"/>
    </source>
</evidence>
<feature type="domain" description="RRM" evidence="4">
    <location>
        <begin position="8"/>
        <end position="86"/>
    </location>
</feature>
<dbReference type="PANTHER" id="PTHR48028">
    <property type="entry name" value="GLYCINE-RICH RNA-BINDING PROTEIN RZ1A"/>
    <property type="match status" value="1"/>
</dbReference>
<sequence length="219" mass="24671">MAGQWKGRRILVGGLAWQTDDGKLEDAFRRFGRVVDAQVIVDRESGRSRGFGFVTFESQRATDNAIREMHYQELDNCIIEVYNAETWMNTRRNGGDTRHGNGGGGHYCDARGGARRPSNCFACGRPGHWARDCHNAGGDHCQTGGFSPRFSRDDRGYRLSGSHSFEYRCYMNNGCSGGRHCRGYQVDNNGSLKTMTIELSGILLFSPLKIRWTFSRRAR</sequence>
<dbReference type="Proteomes" id="UP001054889">
    <property type="component" value="Unassembled WGS sequence"/>
</dbReference>
<dbReference type="Pfam" id="PF00098">
    <property type="entry name" value="zf-CCHC"/>
    <property type="match status" value="1"/>
</dbReference>
<keyword evidence="7" id="KW-1185">Reference proteome</keyword>
<evidence type="ECO:0008006" key="8">
    <source>
        <dbReference type="Google" id="ProtNLM"/>
    </source>
</evidence>
<name>A0AAV5CDM7_ELECO</name>
<proteinExistence type="predicted"/>
<dbReference type="Gene3D" id="3.30.70.330">
    <property type="match status" value="1"/>
</dbReference>
<comment type="caution">
    <text evidence="6">The sequence shown here is derived from an EMBL/GenBank/DDBJ whole genome shotgun (WGS) entry which is preliminary data.</text>
</comment>
<dbReference type="InterPro" id="IPR012677">
    <property type="entry name" value="Nucleotide-bd_a/b_plait_sf"/>
</dbReference>
<dbReference type="InterPro" id="IPR035979">
    <property type="entry name" value="RBD_domain_sf"/>
</dbReference>
<keyword evidence="2" id="KW-0479">Metal-binding</keyword>
<dbReference type="PANTHER" id="PTHR48028:SF2">
    <property type="entry name" value="GLYCINE-RICH RNA-BINDING PROTEIN RZ1A"/>
    <property type="match status" value="1"/>
</dbReference>
<dbReference type="PROSITE" id="PS50102">
    <property type="entry name" value="RRM"/>
    <property type="match status" value="1"/>
</dbReference>
<evidence type="ECO:0000256" key="3">
    <source>
        <dbReference type="PROSITE-ProRule" id="PRU00176"/>
    </source>
</evidence>
<keyword evidence="1 3" id="KW-0694">RNA-binding</keyword>
<dbReference type="GO" id="GO:0008270">
    <property type="term" value="F:zinc ion binding"/>
    <property type="evidence" value="ECO:0007669"/>
    <property type="project" value="UniProtKB-KW"/>
</dbReference>
<gene>
    <name evidence="6" type="primary">ga13015</name>
    <name evidence="6" type="ORF">PR202_ga13015</name>
</gene>
<protein>
    <recommendedName>
        <fullName evidence="8">Glycine-rich RNA-binding protein</fullName>
    </recommendedName>
</protein>
<dbReference type="EMBL" id="BQKI01000006">
    <property type="protein sequence ID" value="GJM96199.1"/>
    <property type="molecule type" value="Genomic_DNA"/>
</dbReference>
<dbReference type="InterPro" id="IPR051106">
    <property type="entry name" value="RNA-bind/splicing_reg"/>
</dbReference>
<dbReference type="PROSITE" id="PS50158">
    <property type="entry name" value="ZF_CCHC"/>
    <property type="match status" value="1"/>
</dbReference>
<keyword evidence="2" id="KW-0863">Zinc-finger</keyword>
<dbReference type="Gene3D" id="4.10.60.10">
    <property type="entry name" value="Zinc finger, CCHC-type"/>
    <property type="match status" value="1"/>
</dbReference>
<evidence type="ECO:0000259" key="5">
    <source>
        <dbReference type="PROSITE" id="PS50158"/>
    </source>
</evidence>
<evidence type="ECO:0000256" key="2">
    <source>
        <dbReference type="PROSITE-ProRule" id="PRU00047"/>
    </source>
</evidence>
<dbReference type="GO" id="GO:0003723">
    <property type="term" value="F:RNA binding"/>
    <property type="evidence" value="ECO:0007669"/>
    <property type="project" value="UniProtKB-UniRule"/>
</dbReference>
<evidence type="ECO:0000313" key="6">
    <source>
        <dbReference type="EMBL" id="GJM96199.1"/>
    </source>
</evidence>
<evidence type="ECO:0000259" key="4">
    <source>
        <dbReference type="PROSITE" id="PS50102"/>
    </source>
</evidence>
<dbReference type="SUPFAM" id="SSF54928">
    <property type="entry name" value="RNA-binding domain, RBD"/>
    <property type="match status" value="1"/>
</dbReference>